<evidence type="ECO:0000313" key="8">
    <source>
        <dbReference type="EMBL" id="QTL99135.1"/>
    </source>
</evidence>
<gene>
    <name evidence="8" type="ORF">GM661_14800</name>
</gene>
<dbReference type="SUPFAM" id="SSF75005">
    <property type="entry name" value="Arabinanase/levansucrase/invertase"/>
    <property type="match status" value="1"/>
</dbReference>
<accession>A0A8A7KGB8</accession>
<dbReference type="Pfam" id="PF08244">
    <property type="entry name" value="Glyco_hydro_32C"/>
    <property type="match status" value="1"/>
</dbReference>
<dbReference type="EMBL" id="CP046640">
    <property type="protein sequence ID" value="QTL99135.1"/>
    <property type="molecule type" value="Genomic_DNA"/>
</dbReference>
<name>A0A8A7KGB8_9FIRM</name>
<dbReference type="PANTHER" id="PTHR43101">
    <property type="entry name" value="BETA-FRUCTOSIDASE"/>
    <property type="match status" value="1"/>
</dbReference>
<dbReference type="Pfam" id="PF00251">
    <property type="entry name" value="Glyco_hydro_32N"/>
    <property type="match status" value="1"/>
</dbReference>
<evidence type="ECO:0000256" key="4">
    <source>
        <dbReference type="ARBA" id="ARBA00023295"/>
    </source>
</evidence>
<organism evidence="8 9">
    <name type="scientific">Iocasia fonsfrigidae</name>
    <dbReference type="NCBI Taxonomy" id="2682810"/>
    <lineage>
        <taxon>Bacteria</taxon>
        <taxon>Bacillati</taxon>
        <taxon>Bacillota</taxon>
        <taxon>Clostridia</taxon>
        <taxon>Halanaerobiales</taxon>
        <taxon>Halanaerobiaceae</taxon>
        <taxon>Iocasia</taxon>
    </lineage>
</organism>
<dbReference type="InterPro" id="IPR051214">
    <property type="entry name" value="GH32_Enzymes"/>
</dbReference>
<protein>
    <recommendedName>
        <fullName evidence="2">beta-fructofuranosidase</fullName>
        <ecNumber evidence="2">3.2.1.26</ecNumber>
    </recommendedName>
</protein>
<feature type="domain" description="Glycosyl hydrolase family 32 C-terminal" evidence="7">
    <location>
        <begin position="310"/>
        <end position="465"/>
    </location>
</feature>
<keyword evidence="9" id="KW-1185">Reference proteome</keyword>
<feature type="domain" description="Glycosyl hydrolase family 32 N-terminal" evidence="6">
    <location>
        <begin position="19"/>
        <end position="307"/>
    </location>
</feature>
<dbReference type="InterPro" id="IPR013189">
    <property type="entry name" value="Glyco_hydro_32_C"/>
</dbReference>
<dbReference type="InterPro" id="IPR023296">
    <property type="entry name" value="Glyco_hydro_beta-prop_sf"/>
</dbReference>
<dbReference type="PANTHER" id="PTHR43101:SF1">
    <property type="entry name" value="BETA-FRUCTOSIDASE"/>
    <property type="match status" value="1"/>
</dbReference>
<dbReference type="Proteomes" id="UP000665020">
    <property type="component" value="Chromosome"/>
</dbReference>
<reference evidence="8" key="1">
    <citation type="submission" date="2019-12" db="EMBL/GenBank/DDBJ databases">
        <authorList>
            <person name="zhang j."/>
            <person name="sun C.M."/>
        </authorList>
    </citation>
    <scope>NUCLEOTIDE SEQUENCE</scope>
    <source>
        <strain evidence="8">NS-1</strain>
    </source>
</reference>
<evidence type="ECO:0000259" key="7">
    <source>
        <dbReference type="Pfam" id="PF08244"/>
    </source>
</evidence>
<evidence type="ECO:0000313" key="9">
    <source>
        <dbReference type="Proteomes" id="UP000665020"/>
    </source>
</evidence>
<comment type="similarity">
    <text evidence="1 5">Belongs to the glycosyl hydrolase 32 family.</text>
</comment>
<evidence type="ECO:0000256" key="2">
    <source>
        <dbReference type="ARBA" id="ARBA00012758"/>
    </source>
</evidence>
<dbReference type="AlphaFoldDB" id="A0A8A7KGB8"/>
<dbReference type="InterPro" id="IPR013320">
    <property type="entry name" value="ConA-like_dom_sf"/>
</dbReference>
<dbReference type="SMART" id="SM00640">
    <property type="entry name" value="Glyco_32"/>
    <property type="match status" value="1"/>
</dbReference>
<dbReference type="InterPro" id="IPR018053">
    <property type="entry name" value="Glyco_hydro_32_AS"/>
</dbReference>
<dbReference type="RefSeq" id="WP_230867529.1">
    <property type="nucleotide sequence ID" value="NZ_CP046640.1"/>
</dbReference>
<evidence type="ECO:0000256" key="3">
    <source>
        <dbReference type="ARBA" id="ARBA00022801"/>
    </source>
</evidence>
<dbReference type="KEGG" id="ifn:GM661_14800"/>
<sequence length="470" mass="53882">MSHANEVHFVNDQQRPAFHMMPPANWMNDPNGPIYYKGEYHLFYQYNPAGAFWANMHWGHAVSKDLVHWEHMPIALTPSEPYDKDGVFSGCTVINESEPTIIYTGIPDLEKKIEVQCIATSKDMINWEKSNKNPIIDVLPGELETTGFRDPFVWKEEDNWYMILGSGIKGVGGAILLYRSKDLREWEYINPIYIGEDEELEDMWECPNFFKLEDKYILVVSPYGKVVYWIGSYENYKFIPEKKGYIDLGDSYYAPNSFIDDKGRRIMWGWLKEQRSKEVQKAAGWSGVMSVPREFFLHKDGSLGMKPVEELKVLRGEHKCLSDIPISVDSTNLLDNIQGDRLEIIAEFEKGDASSIGLVVRKSPDNSEYTEIICNIAEQNLSINTKNSSLAKEVDKGVFGDCYNFNDDTDGLVRLHIFVDKSVIEVFVNERQCVTARVYPACGDSLGLDLLAWGGKARLKDIDIWWMKKI</sequence>
<keyword evidence="3 5" id="KW-0378">Hydrolase</keyword>
<dbReference type="PROSITE" id="PS00609">
    <property type="entry name" value="GLYCOSYL_HYDROL_F32"/>
    <property type="match status" value="1"/>
</dbReference>
<dbReference type="GO" id="GO:0005975">
    <property type="term" value="P:carbohydrate metabolic process"/>
    <property type="evidence" value="ECO:0007669"/>
    <property type="project" value="InterPro"/>
</dbReference>
<keyword evidence="4 5" id="KW-0326">Glycosidase</keyword>
<dbReference type="EC" id="3.2.1.26" evidence="2"/>
<proteinExistence type="inferred from homology"/>
<evidence type="ECO:0000259" key="6">
    <source>
        <dbReference type="Pfam" id="PF00251"/>
    </source>
</evidence>
<dbReference type="InterPro" id="IPR001362">
    <property type="entry name" value="Glyco_hydro_32"/>
</dbReference>
<dbReference type="GO" id="GO:0004564">
    <property type="term" value="F:beta-fructofuranosidase activity"/>
    <property type="evidence" value="ECO:0007669"/>
    <property type="project" value="UniProtKB-EC"/>
</dbReference>
<evidence type="ECO:0000256" key="5">
    <source>
        <dbReference type="RuleBase" id="RU362110"/>
    </source>
</evidence>
<dbReference type="InterPro" id="IPR013148">
    <property type="entry name" value="Glyco_hydro_32_N"/>
</dbReference>
<dbReference type="Gene3D" id="2.60.120.560">
    <property type="entry name" value="Exo-inulinase, domain 1"/>
    <property type="match status" value="1"/>
</dbReference>
<dbReference type="CDD" id="cd08996">
    <property type="entry name" value="GH32_FFase"/>
    <property type="match status" value="1"/>
</dbReference>
<dbReference type="SUPFAM" id="SSF49899">
    <property type="entry name" value="Concanavalin A-like lectins/glucanases"/>
    <property type="match status" value="1"/>
</dbReference>
<dbReference type="Gene3D" id="2.115.10.20">
    <property type="entry name" value="Glycosyl hydrolase domain, family 43"/>
    <property type="match status" value="1"/>
</dbReference>
<evidence type="ECO:0000256" key="1">
    <source>
        <dbReference type="ARBA" id="ARBA00009902"/>
    </source>
</evidence>